<dbReference type="eggNOG" id="ENOG502TACK">
    <property type="taxonomic scope" value="Eukaryota"/>
</dbReference>
<dbReference type="OrthoDB" id="3266505at2759"/>
<gene>
    <name evidence="3" type="ORF">PFICI_11949</name>
</gene>
<dbReference type="GO" id="GO:0006351">
    <property type="term" value="P:DNA-templated transcription"/>
    <property type="evidence" value="ECO:0007669"/>
    <property type="project" value="InterPro"/>
</dbReference>
<accession>W3WTR0</accession>
<dbReference type="KEGG" id="pfy:PFICI_11949"/>
<evidence type="ECO:0000256" key="1">
    <source>
        <dbReference type="ARBA" id="ARBA00023242"/>
    </source>
</evidence>
<proteinExistence type="predicted"/>
<evidence type="ECO:0000259" key="2">
    <source>
        <dbReference type="SMART" id="SM00906"/>
    </source>
</evidence>
<dbReference type="HOGENOM" id="CLU_006926_3_2_1"/>
<dbReference type="OMA" id="IMAFHID"/>
<dbReference type="InterPro" id="IPR007219">
    <property type="entry name" value="XnlR_reg_dom"/>
</dbReference>
<dbReference type="GO" id="GO:0008270">
    <property type="term" value="F:zinc ion binding"/>
    <property type="evidence" value="ECO:0007669"/>
    <property type="project" value="InterPro"/>
</dbReference>
<reference evidence="4" key="1">
    <citation type="journal article" date="2015" name="BMC Genomics">
        <title>Genomic and transcriptomic analysis of the endophytic fungus Pestalotiopsis fici reveals its lifestyle and high potential for synthesis of natural products.</title>
        <authorList>
            <person name="Wang X."/>
            <person name="Zhang X."/>
            <person name="Liu L."/>
            <person name="Xiang M."/>
            <person name="Wang W."/>
            <person name="Sun X."/>
            <person name="Che Y."/>
            <person name="Guo L."/>
            <person name="Liu G."/>
            <person name="Guo L."/>
            <person name="Wang C."/>
            <person name="Yin W.B."/>
            <person name="Stadler M."/>
            <person name="Zhang X."/>
            <person name="Liu X."/>
        </authorList>
    </citation>
    <scope>NUCLEOTIDE SEQUENCE [LARGE SCALE GENOMIC DNA]</scope>
    <source>
        <strain evidence="4">W106-1 / CGMCC3.15140</strain>
    </source>
</reference>
<evidence type="ECO:0000313" key="4">
    <source>
        <dbReference type="Proteomes" id="UP000030651"/>
    </source>
</evidence>
<organism evidence="3 4">
    <name type="scientific">Pestalotiopsis fici (strain W106-1 / CGMCC3.15140)</name>
    <dbReference type="NCBI Taxonomy" id="1229662"/>
    <lineage>
        <taxon>Eukaryota</taxon>
        <taxon>Fungi</taxon>
        <taxon>Dikarya</taxon>
        <taxon>Ascomycota</taxon>
        <taxon>Pezizomycotina</taxon>
        <taxon>Sordariomycetes</taxon>
        <taxon>Xylariomycetidae</taxon>
        <taxon>Amphisphaeriales</taxon>
        <taxon>Sporocadaceae</taxon>
        <taxon>Pestalotiopsis</taxon>
    </lineage>
</organism>
<keyword evidence="4" id="KW-1185">Reference proteome</keyword>
<dbReference type="SMART" id="SM00906">
    <property type="entry name" value="Fungal_trans"/>
    <property type="match status" value="1"/>
</dbReference>
<dbReference type="PANTHER" id="PTHR46910:SF32">
    <property type="entry name" value="TRANSCRIPTION FACTOR DOMAIN-CONTAINING PROTEIN-RELATED"/>
    <property type="match status" value="1"/>
</dbReference>
<dbReference type="GeneID" id="19276962"/>
<evidence type="ECO:0000313" key="3">
    <source>
        <dbReference type="EMBL" id="ETS76562.1"/>
    </source>
</evidence>
<dbReference type="AlphaFoldDB" id="W3WTR0"/>
<feature type="domain" description="Xylanolytic transcriptional activator regulatory" evidence="2">
    <location>
        <begin position="232"/>
        <end position="305"/>
    </location>
</feature>
<dbReference type="CDD" id="cd12148">
    <property type="entry name" value="fungal_TF_MHR"/>
    <property type="match status" value="1"/>
</dbReference>
<dbReference type="InterPro" id="IPR050987">
    <property type="entry name" value="AtrR-like"/>
</dbReference>
<dbReference type="PANTHER" id="PTHR46910">
    <property type="entry name" value="TRANSCRIPTION FACTOR PDR1"/>
    <property type="match status" value="1"/>
</dbReference>
<dbReference type="InParanoid" id="W3WTR0"/>
<dbReference type="Proteomes" id="UP000030651">
    <property type="component" value="Unassembled WGS sequence"/>
</dbReference>
<dbReference type="GO" id="GO:0003700">
    <property type="term" value="F:DNA-binding transcription factor activity"/>
    <property type="evidence" value="ECO:0007669"/>
    <property type="project" value="InterPro"/>
</dbReference>
<dbReference type="Pfam" id="PF04082">
    <property type="entry name" value="Fungal_trans"/>
    <property type="match status" value="1"/>
</dbReference>
<dbReference type="EMBL" id="KI912117">
    <property type="protein sequence ID" value="ETS76562.1"/>
    <property type="molecule type" value="Genomic_DNA"/>
</dbReference>
<name>W3WTR0_PESFW</name>
<sequence>MTRQLGSAKELPDPNQGLQFEQPALSVPRATVPPSPHRLTLESVGLDSQLTAADKYRQLGHSSSWSFSRRVRELIRDTGNGPELHDRIIIRDGSYGVPWERLPVDLNNLDVPSPEYAEYLLSTISYSLGSMYYLFDKAEFLKKFQNFSKNKDPEASALTDPWLIQMLIILGLGKSIAHREPGPSGPSGHVYFARAVQAFPSMYFLYEEPILSIEILCASALFLQMMDMRLAAYGYLGDAIGMCLAMGLNRKHDASRISPTEFSHRSKLFWTAYVLDRKLSSLIGVPPRLHDDDIGLPKPSLAAALTVSETIMAFHIDLSSRLGEILQGSNFVHAVQSVLKRQSDGSKMLQEKLKLNFSMLAVSETRAVASLYVLHNLCTIMTIRPVLFFIFEQKVGHGQNSNVSDASRHLLNLCTEAALNIQEIIHELSEHNIIVPDLLLPFDVDALFASAVVLILVDVLLPSGQSWDAGRTLKIMDDMALRRCIIVGPYKRDLIEIESFRQHVRAAATLHEGNDSSVGPHGPASTTAGFARHDINGGLVSEQHVMFESALEFLNCSFPDCLPASDLDPFAWVWGDDRE</sequence>
<dbReference type="RefSeq" id="XP_007838721.1">
    <property type="nucleotide sequence ID" value="XM_007840530.1"/>
</dbReference>
<protein>
    <recommendedName>
        <fullName evidence="2">Xylanolytic transcriptional activator regulatory domain-containing protein</fullName>
    </recommendedName>
</protein>
<keyword evidence="1" id="KW-0539">Nucleus</keyword>
<dbReference type="GO" id="GO:0003677">
    <property type="term" value="F:DNA binding"/>
    <property type="evidence" value="ECO:0007669"/>
    <property type="project" value="InterPro"/>
</dbReference>